<evidence type="ECO:0000256" key="6">
    <source>
        <dbReference type="ARBA" id="ARBA00022723"/>
    </source>
</evidence>
<dbReference type="Pfam" id="PF04389">
    <property type="entry name" value="Peptidase_M28"/>
    <property type="match status" value="1"/>
</dbReference>
<sequence length="477" mass="52008">MGLPGSIYQVSGPWGASVEASWPPSPEVGSEIKPQQPDAELQQMVQQIDESRIENIIKKLVSFGTRHTLSTQNSTTRGIGAARDWIYKEMQTLAKPSNGSMQGYFNSYIQGVDADRITFPVNITNVAVQINGTDDPDRVYVVTGHYDSRRIDILDYTRDAPGADDDATGVAVVMEMARICATKKPKATMIFAVVAGEEQSLYGSANLAKTLKQAGLRVEGNWNNDIVGTGKSQPFAPINDYTVRLFGASIYYPNASSYALGRTIAQIGGWNDSPAQNLGRFIAEVAAGAARYVGMQVKLIYRPDRFLRGGDHQSFLTQGFPAVRFTEAVENFAHQHQDPREEDGIQYGDLIEFVDFDYTARVAKVNLASMWSAANAPAMPTNVTISRDVGFPADSEDTPPEIITNDSKFSWNTGNDTLVSGYELVWRPSGALQWTKVLNVGNTGSVTVPLGKDDFQFGVRAVGKDGKRSPAVFPLPA</sequence>
<keyword evidence="10" id="KW-0325">Glycoprotein</keyword>
<dbReference type="GO" id="GO:0046872">
    <property type="term" value="F:metal ion binding"/>
    <property type="evidence" value="ECO:0007669"/>
    <property type="project" value="UniProtKB-KW"/>
</dbReference>
<dbReference type="GO" id="GO:0008235">
    <property type="term" value="F:metalloexopeptidase activity"/>
    <property type="evidence" value="ECO:0007669"/>
    <property type="project" value="InterPro"/>
</dbReference>
<dbReference type="GeneID" id="54569153"/>
<evidence type="ECO:0000256" key="10">
    <source>
        <dbReference type="ARBA" id="ARBA00023180"/>
    </source>
</evidence>
<dbReference type="GO" id="GO:0005576">
    <property type="term" value="C:extracellular region"/>
    <property type="evidence" value="ECO:0007669"/>
    <property type="project" value="UniProtKB-SubCell"/>
</dbReference>
<keyword evidence="4" id="KW-0964">Secreted</keyword>
<evidence type="ECO:0000313" key="13">
    <source>
        <dbReference type="EMBL" id="KAF2171028.1"/>
    </source>
</evidence>
<dbReference type="EMBL" id="ML993584">
    <property type="protein sequence ID" value="KAF2171028.1"/>
    <property type="molecule type" value="Genomic_DNA"/>
</dbReference>
<name>A0A6A6CXT3_ZASCE</name>
<dbReference type="Proteomes" id="UP000799537">
    <property type="component" value="Unassembled WGS sequence"/>
</dbReference>
<evidence type="ECO:0000256" key="7">
    <source>
        <dbReference type="ARBA" id="ARBA00022729"/>
    </source>
</evidence>
<keyword evidence="8 11" id="KW-0378">Hydrolase</keyword>
<keyword evidence="6 11" id="KW-0479">Metal-binding</keyword>
<comment type="cofactor">
    <cofactor evidence="1">
        <name>Zn(2+)</name>
        <dbReference type="ChEBI" id="CHEBI:29105"/>
    </cofactor>
</comment>
<dbReference type="PANTHER" id="PTHR12147">
    <property type="entry name" value="METALLOPEPTIDASE M28 FAMILY MEMBER"/>
    <property type="match status" value="1"/>
</dbReference>
<evidence type="ECO:0000256" key="8">
    <source>
        <dbReference type="ARBA" id="ARBA00022801"/>
    </source>
</evidence>
<dbReference type="OrthoDB" id="10013407at2759"/>
<evidence type="ECO:0000256" key="9">
    <source>
        <dbReference type="ARBA" id="ARBA00022833"/>
    </source>
</evidence>
<keyword evidence="9 11" id="KW-0862">Zinc</keyword>
<dbReference type="AlphaFoldDB" id="A0A6A6CXT3"/>
<gene>
    <name evidence="13" type="ORF">M409DRAFT_64016</name>
</gene>
<evidence type="ECO:0000256" key="2">
    <source>
        <dbReference type="ARBA" id="ARBA00004613"/>
    </source>
</evidence>
<evidence type="ECO:0000256" key="3">
    <source>
        <dbReference type="ARBA" id="ARBA00005634"/>
    </source>
</evidence>
<evidence type="ECO:0000256" key="4">
    <source>
        <dbReference type="ARBA" id="ARBA00022525"/>
    </source>
</evidence>
<accession>A0A6A6CXT3</accession>
<dbReference type="InterPro" id="IPR007484">
    <property type="entry name" value="Peptidase_M28"/>
</dbReference>
<dbReference type="RefSeq" id="XP_033671917.1">
    <property type="nucleotide sequence ID" value="XM_033815881.1"/>
</dbReference>
<keyword evidence="14" id="KW-1185">Reference proteome</keyword>
<feature type="domain" description="Peptidase M28" evidence="12">
    <location>
        <begin position="125"/>
        <end position="339"/>
    </location>
</feature>
<organism evidence="13 14">
    <name type="scientific">Zasmidium cellare ATCC 36951</name>
    <dbReference type="NCBI Taxonomy" id="1080233"/>
    <lineage>
        <taxon>Eukaryota</taxon>
        <taxon>Fungi</taxon>
        <taxon>Dikarya</taxon>
        <taxon>Ascomycota</taxon>
        <taxon>Pezizomycotina</taxon>
        <taxon>Dothideomycetes</taxon>
        <taxon>Dothideomycetidae</taxon>
        <taxon>Mycosphaerellales</taxon>
        <taxon>Mycosphaerellaceae</taxon>
        <taxon>Zasmidium</taxon>
    </lineage>
</organism>
<dbReference type="InterPro" id="IPR045175">
    <property type="entry name" value="M28_fam"/>
</dbReference>
<evidence type="ECO:0000256" key="5">
    <source>
        <dbReference type="ARBA" id="ARBA00022670"/>
    </source>
</evidence>
<dbReference type="PANTHER" id="PTHR12147:SF26">
    <property type="entry name" value="PEPTIDASE M28 DOMAIN-CONTAINING PROTEIN"/>
    <property type="match status" value="1"/>
</dbReference>
<evidence type="ECO:0000313" key="14">
    <source>
        <dbReference type="Proteomes" id="UP000799537"/>
    </source>
</evidence>
<keyword evidence="7" id="KW-0732">Signal</keyword>
<proteinExistence type="inferred from homology"/>
<keyword evidence="5 11" id="KW-0645">Protease</keyword>
<reference evidence="13" key="1">
    <citation type="journal article" date="2020" name="Stud. Mycol.">
        <title>101 Dothideomycetes genomes: a test case for predicting lifestyles and emergence of pathogens.</title>
        <authorList>
            <person name="Haridas S."/>
            <person name="Albert R."/>
            <person name="Binder M."/>
            <person name="Bloem J."/>
            <person name="Labutti K."/>
            <person name="Salamov A."/>
            <person name="Andreopoulos B."/>
            <person name="Baker S."/>
            <person name="Barry K."/>
            <person name="Bills G."/>
            <person name="Bluhm B."/>
            <person name="Cannon C."/>
            <person name="Castanera R."/>
            <person name="Culley D."/>
            <person name="Daum C."/>
            <person name="Ezra D."/>
            <person name="Gonzalez J."/>
            <person name="Henrissat B."/>
            <person name="Kuo A."/>
            <person name="Liang C."/>
            <person name="Lipzen A."/>
            <person name="Lutzoni F."/>
            <person name="Magnuson J."/>
            <person name="Mondo S."/>
            <person name="Nolan M."/>
            <person name="Ohm R."/>
            <person name="Pangilinan J."/>
            <person name="Park H.-J."/>
            <person name="Ramirez L."/>
            <person name="Alfaro M."/>
            <person name="Sun H."/>
            <person name="Tritt A."/>
            <person name="Yoshinaga Y."/>
            <person name="Zwiers L.-H."/>
            <person name="Turgeon B."/>
            <person name="Goodwin S."/>
            <person name="Spatafora J."/>
            <person name="Crous P."/>
            <person name="Grigoriev I."/>
        </authorList>
    </citation>
    <scope>NUCLEOTIDE SEQUENCE</scope>
    <source>
        <strain evidence="13">ATCC 36951</strain>
    </source>
</reference>
<evidence type="ECO:0000256" key="1">
    <source>
        <dbReference type="ARBA" id="ARBA00001947"/>
    </source>
</evidence>
<comment type="subcellular location">
    <subcellularLocation>
        <location evidence="2">Secreted</location>
    </subcellularLocation>
</comment>
<protein>
    <recommendedName>
        <fullName evidence="11">Peptide hydrolase</fullName>
        <ecNumber evidence="11">3.4.-.-</ecNumber>
    </recommendedName>
</protein>
<evidence type="ECO:0000256" key="11">
    <source>
        <dbReference type="RuleBase" id="RU361240"/>
    </source>
</evidence>
<dbReference type="Gene3D" id="3.40.630.10">
    <property type="entry name" value="Zn peptidases"/>
    <property type="match status" value="1"/>
</dbReference>
<dbReference type="GO" id="GO:0006508">
    <property type="term" value="P:proteolysis"/>
    <property type="evidence" value="ECO:0007669"/>
    <property type="project" value="UniProtKB-KW"/>
</dbReference>
<dbReference type="EC" id="3.4.-.-" evidence="11"/>
<dbReference type="SUPFAM" id="SSF53187">
    <property type="entry name" value="Zn-dependent exopeptidases"/>
    <property type="match status" value="1"/>
</dbReference>
<comment type="similarity">
    <text evidence="3">Belongs to the peptidase M28 family. M28B subfamily.</text>
</comment>
<evidence type="ECO:0000259" key="12">
    <source>
        <dbReference type="Pfam" id="PF04389"/>
    </source>
</evidence>